<dbReference type="Proteomes" id="UP001145742">
    <property type="component" value="Unassembled WGS sequence"/>
</dbReference>
<accession>A0ABQ9DJQ5</accession>
<keyword evidence="2" id="KW-1185">Reference proteome</keyword>
<proteinExistence type="predicted"/>
<protein>
    <submittedName>
        <fullName evidence="1">Uncharacterized protein</fullName>
    </submittedName>
</protein>
<name>A0ABQ9DJQ5_9PASS</name>
<comment type="caution">
    <text evidence="1">The sequence shown here is derived from an EMBL/GenBank/DDBJ whole genome shotgun (WGS) entry which is preliminary data.</text>
</comment>
<reference evidence="1" key="1">
    <citation type="submission" date="2019-10" db="EMBL/GenBank/DDBJ databases">
        <authorList>
            <person name="Soares A.E.R."/>
            <person name="Aleixo A."/>
            <person name="Schneider P."/>
            <person name="Miyaki C.Y."/>
            <person name="Schneider M.P."/>
            <person name="Mello C."/>
            <person name="Vasconcelos A.T.R."/>
        </authorList>
    </citation>
    <scope>NUCLEOTIDE SEQUENCE</scope>
    <source>
        <tissue evidence="1">Muscle</tissue>
    </source>
</reference>
<dbReference type="EMBL" id="WHWB01033277">
    <property type="protein sequence ID" value="KAJ7420843.1"/>
    <property type="molecule type" value="Genomic_DNA"/>
</dbReference>
<dbReference type="PANTHER" id="PTHR33332">
    <property type="entry name" value="REVERSE TRANSCRIPTASE DOMAIN-CONTAINING PROTEIN"/>
    <property type="match status" value="1"/>
</dbReference>
<sequence>MGHRFNKAQFKVLHLCKGNPHYEYRLEDEGIENSLAEKDLGVLMDDKLDMSWQCALPAEQANCVLGYIKSSVANRSREVILALYSVLMKSRLEYCFQLWSPQHKERHGLLEWVQRTSVVMSVEEKINSQKHRIMELFWLEKTLEVIESNP</sequence>
<evidence type="ECO:0000313" key="2">
    <source>
        <dbReference type="Proteomes" id="UP001145742"/>
    </source>
</evidence>
<evidence type="ECO:0000313" key="1">
    <source>
        <dbReference type="EMBL" id="KAJ7420843.1"/>
    </source>
</evidence>
<gene>
    <name evidence="1" type="ORF">WISP_46355</name>
</gene>
<organism evidence="1 2">
    <name type="scientific">Willisornis vidua</name>
    <name type="common">Xingu scale-backed antbird</name>
    <dbReference type="NCBI Taxonomy" id="1566151"/>
    <lineage>
        <taxon>Eukaryota</taxon>
        <taxon>Metazoa</taxon>
        <taxon>Chordata</taxon>
        <taxon>Craniata</taxon>
        <taxon>Vertebrata</taxon>
        <taxon>Euteleostomi</taxon>
        <taxon>Archelosauria</taxon>
        <taxon>Archosauria</taxon>
        <taxon>Dinosauria</taxon>
        <taxon>Saurischia</taxon>
        <taxon>Theropoda</taxon>
        <taxon>Coelurosauria</taxon>
        <taxon>Aves</taxon>
        <taxon>Neognathae</taxon>
        <taxon>Neoaves</taxon>
        <taxon>Telluraves</taxon>
        <taxon>Australaves</taxon>
        <taxon>Passeriformes</taxon>
        <taxon>Thamnophilidae</taxon>
        <taxon>Willisornis</taxon>
    </lineage>
</organism>